<evidence type="ECO:0000313" key="4">
    <source>
        <dbReference type="Proteomes" id="UP001500752"/>
    </source>
</evidence>
<evidence type="ECO:0000313" key="3">
    <source>
        <dbReference type="EMBL" id="GAA3697282.1"/>
    </source>
</evidence>
<dbReference type="InterPro" id="IPR050300">
    <property type="entry name" value="GDXG_lipolytic_enzyme"/>
</dbReference>
<gene>
    <name evidence="3" type="ORF">GCM10023081_37800</name>
</gene>
<organism evidence="3 4">
    <name type="scientific">Arthrobacter ginkgonis</name>
    <dbReference type="NCBI Taxonomy" id="1630594"/>
    <lineage>
        <taxon>Bacteria</taxon>
        <taxon>Bacillati</taxon>
        <taxon>Actinomycetota</taxon>
        <taxon>Actinomycetes</taxon>
        <taxon>Micrococcales</taxon>
        <taxon>Micrococcaceae</taxon>
        <taxon>Arthrobacter</taxon>
    </lineage>
</organism>
<dbReference type="Proteomes" id="UP001500752">
    <property type="component" value="Unassembled WGS sequence"/>
</dbReference>
<accession>A0ABP7D021</accession>
<dbReference type="PANTHER" id="PTHR48081:SF8">
    <property type="entry name" value="ALPHA_BETA HYDROLASE FOLD-3 DOMAIN-CONTAINING PROTEIN-RELATED"/>
    <property type="match status" value="1"/>
</dbReference>
<proteinExistence type="predicted"/>
<comment type="caution">
    <text evidence="3">The sequence shown here is derived from an EMBL/GenBank/DDBJ whole genome shotgun (WGS) entry which is preliminary data.</text>
</comment>
<dbReference type="RefSeq" id="WP_345153280.1">
    <property type="nucleotide sequence ID" value="NZ_BAABEO010000025.1"/>
</dbReference>
<dbReference type="SUPFAM" id="SSF53474">
    <property type="entry name" value="alpha/beta-Hydrolases"/>
    <property type="match status" value="1"/>
</dbReference>
<dbReference type="PANTHER" id="PTHR48081">
    <property type="entry name" value="AB HYDROLASE SUPERFAMILY PROTEIN C4A8.06C"/>
    <property type="match status" value="1"/>
</dbReference>
<dbReference type="Gene3D" id="3.40.50.1820">
    <property type="entry name" value="alpha/beta hydrolase"/>
    <property type="match status" value="1"/>
</dbReference>
<keyword evidence="4" id="KW-1185">Reference proteome</keyword>
<evidence type="ECO:0000256" key="1">
    <source>
        <dbReference type="ARBA" id="ARBA00022801"/>
    </source>
</evidence>
<dbReference type="InterPro" id="IPR029058">
    <property type="entry name" value="AB_hydrolase_fold"/>
</dbReference>
<reference evidence="4" key="1">
    <citation type="journal article" date="2019" name="Int. J. Syst. Evol. Microbiol.">
        <title>The Global Catalogue of Microorganisms (GCM) 10K type strain sequencing project: providing services to taxonomists for standard genome sequencing and annotation.</title>
        <authorList>
            <consortium name="The Broad Institute Genomics Platform"/>
            <consortium name="The Broad Institute Genome Sequencing Center for Infectious Disease"/>
            <person name="Wu L."/>
            <person name="Ma J."/>
        </authorList>
    </citation>
    <scope>NUCLEOTIDE SEQUENCE [LARGE SCALE GENOMIC DNA]</scope>
    <source>
        <strain evidence="4">JCM 30742</strain>
    </source>
</reference>
<dbReference type="InterPro" id="IPR013094">
    <property type="entry name" value="AB_hydrolase_3"/>
</dbReference>
<name>A0ABP7D021_9MICC</name>
<dbReference type="EMBL" id="BAABEO010000025">
    <property type="protein sequence ID" value="GAA3697282.1"/>
    <property type="molecule type" value="Genomic_DNA"/>
</dbReference>
<sequence length="336" mass="35118">MPQSAPVPYDPELVPGLEAFIAAFEPFPLRAETITASREHIAALIPSLDEQASGRAVACRDYAVPGPPGSPDVTVTVVFPTRGATPAGTRPPGGAPAVLGIHGGGMVLGNRFFGTPELIEWAERYGTVGVSVEYRLAPEHRGPAPAEDCYAALCWMASHAPELGIDPTRILVSGASAGGGLAAAVALMARDRNGPRLAGQLLNCPMVDDRNSSVSARQYDGTGAWDRNNNDAGWNALLGPLWQRDVPAYCAPSRARDLSGLPPALVEVGAAEVFRDEAVEYASRIWATGGSAELHVYAGAYHGFSGSSPAARVSVNANANRESWLRRTLGLAEGSG</sequence>
<dbReference type="GO" id="GO:0016787">
    <property type="term" value="F:hydrolase activity"/>
    <property type="evidence" value="ECO:0007669"/>
    <property type="project" value="UniProtKB-KW"/>
</dbReference>
<dbReference type="Pfam" id="PF07859">
    <property type="entry name" value="Abhydrolase_3"/>
    <property type="match status" value="1"/>
</dbReference>
<evidence type="ECO:0000259" key="2">
    <source>
        <dbReference type="Pfam" id="PF07859"/>
    </source>
</evidence>
<keyword evidence="1 3" id="KW-0378">Hydrolase</keyword>
<feature type="domain" description="Alpha/beta hydrolase fold-3" evidence="2">
    <location>
        <begin position="99"/>
        <end position="304"/>
    </location>
</feature>
<protein>
    <submittedName>
        <fullName evidence="3">Alpha/beta hydrolase</fullName>
    </submittedName>
</protein>